<organism evidence="2 3">
    <name type="scientific">Aspergillus violaceofuscus (strain CBS 115571)</name>
    <dbReference type="NCBI Taxonomy" id="1450538"/>
    <lineage>
        <taxon>Eukaryota</taxon>
        <taxon>Fungi</taxon>
        <taxon>Dikarya</taxon>
        <taxon>Ascomycota</taxon>
        <taxon>Pezizomycotina</taxon>
        <taxon>Eurotiomycetes</taxon>
        <taxon>Eurotiomycetidae</taxon>
        <taxon>Eurotiales</taxon>
        <taxon>Aspergillaceae</taxon>
        <taxon>Aspergillus</taxon>
    </lineage>
</organism>
<evidence type="ECO:0000256" key="1">
    <source>
        <dbReference type="SAM" id="SignalP"/>
    </source>
</evidence>
<dbReference type="EMBL" id="KZ825123">
    <property type="protein sequence ID" value="PYI20760.1"/>
    <property type="molecule type" value="Genomic_DNA"/>
</dbReference>
<dbReference type="AlphaFoldDB" id="A0A2V5HWU9"/>
<name>A0A2V5HWU9_ASPV1</name>
<feature type="signal peptide" evidence="1">
    <location>
        <begin position="1"/>
        <end position="18"/>
    </location>
</feature>
<accession>A0A2V5HWU9</accession>
<evidence type="ECO:0008006" key="4">
    <source>
        <dbReference type="Google" id="ProtNLM"/>
    </source>
</evidence>
<feature type="chain" id="PRO_5015902083" description="EGF-like domain-containing protein" evidence="1">
    <location>
        <begin position="19"/>
        <end position="134"/>
    </location>
</feature>
<keyword evidence="1" id="KW-0732">Signal</keyword>
<protein>
    <recommendedName>
        <fullName evidence="4">EGF-like domain-containing protein</fullName>
    </recommendedName>
</protein>
<gene>
    <name evidence="2" type="ORF">BO99DRAFT_411534</name>
</gene>
<evidence type="ECO:0000313" key="2">
    <source>
        <dbReference type="EMBL" id="PYI20760.1"/>
    </source>
</evidence>
<keyword evidence="3" id="KW-1185">Reference proteome</keyword>
<dbReference type="Proteomes" id="UP000249829">
    <property type="component" value="Unassembled WGS sequence"/>
</dbReference>
<proteinExistence type="predicted"/>
<dbReference type="OMA" id="CETSCND"/>
<reference evidence="2 3" key="1">
    <citation type="submission" date="2018-02" db="EMBL/GenBank/DDBJ databases">
        <title>The genomes of Aspergillus section Nigri reveals drivers in fungal speciation.</title>
        <authorList>
            <consortium name="DOE Joint Genome Institute"/>
            <person name="Vesth T.C."/>
            <person name="Nybo J."/>
            <person name="Theobald S."/>
            <person name="Brandl J."/>
            <person name="Frisvad J.C."/>
            <person name="Nielsen K.F."/>
            <person name="Lyhne E.K."/>
            <person name="Kogle M.E."/>
            <person name="Kuo A."/>
            <person name="Riley R."/>
            <person name="Clum A."/>
            <person name="Nolan M."/>
            <person name="Lipzen A."/>
            <person name="Salamov A."/>
            <person name="Henrissat B."/>
            <person name="Wiebenga A."/>
            <person name="De vries R.P."/>
            <person name="Grigoriev I.V."/>
            <person name="Mortensen U.H."/>
            <person name="Andersen M.R."/>
            <person name="Baker S.E."/>
        </authorList>
    </citation>
    <scope>NUCLEOTIDE SEQUENCE [LARGE SCALE GENOMIC DNA]</scope>
    <source>
        <strain evidence="2 3">CBS 115571</strain>
    </source>
</reference>
<sequence>MNPKYLLTLAALATTTFAGSTITCGDCDKATSSDCYAAFALIPTSGTVSGNDNTYWTSGSCTFSFFPQGDAVDVAYIHGYAQSLINQCCTGSSCSGVGFDTEGTDALSDGCVCMAEAGKSGCQCGAGTPAMECQ</sequence>
<evidence type="ECO:0000313" key="3">
    <source>
        <dbReference type="Proteomes" id="UP000249829"/>
    </source>
</evidence>